<reference evidence="1" key="1">
    <citation type="submission" date="2020-03" db="EMBL/GenBank/DDBJ databases">
        <title>The deep terrestrial virosphere.</title>
        <authorList>
            <person name="Holmfeldt K."/>
            <person name="Nilsson E."/>
            <person name="Simone D."/>
            <person name="Lopez-Fernandez M."/>
            <person name="Wu X."/>
            <person name="de Brujin I."/>
            <person name="Lundin D."/>
            <person name="Andersson A."/>
            <person name="Bertilsson S."/>
            <person name="Dopson M."/>
        </authorList>
    </citation>
    <scope>NUCLEOTIDE SEQUENCE</scope>
    <source>
        <strain evidence="2">MM415A00252</strain>
        <strain evidence="1">MM415B00400</strain>
    </source>
</reference>
<gene>
    <name evidence="2" type="ORF">MM415A00252_0020</name>
    <name evidence="1" type="ORF">MM415B00400_0023</name>
</gene>
<evidence type="ECO:0000313" key="1">
    <source>
        <dbReference type="EMBL" id="QJA65368.1"/>
    </source>
</evidence>
<evidence type="ECO:0000313" key="2">
    <source>
        <dbReference type="EMBL" id="QJA83799.1"/>
    </source>
</evidence>
<dbReference type="InterPro" id="IPR056209">
    <property type="entry name" value="SU10_adaptor"/>
</dbReference>
<dbReference type="EMBL" id="MT141537">
    <property type="protein sequence ID" value="QJA65368.1"/>
    <property type="molecule type" value="Genomic_DNA"/>
</dbReference>
<sequence length="285" mass="30906">MSTVAEILAFLSYRRDIQVNETDLIPVVNAAIRSVSNRLYVLDSDLITEQMSVNIFSEQSYTASMAIVNSNPDTITDAANQFVIEGFAAGMPITTTQASNPGPFRIATVAVGTLTLVSTDSVVAAGAGSFTITSDDAYGFLPSDFWGLKPKFQPYLDGYTTPLYPLPSQETALAYTGTGKPEYYKIRGTKIYVTPHTSANYTIIADYYQRPTAVATTASTMPWNELFDGVIADALVAYLRSPADGSAASLSIMDAAIKQTVDIIALKYDRKGPKNFPQSVDWSYE</sequence>
<name>A0A6M3J7D2_9ZZZZ</name>
<protein>
    <submittedName>
        <fullName evidence="1">Uncharacterized protein</fullName>
    </submittedName>
</protein>
<dbReference type="EMBL" id="MT142518">
    <property type="protein sequence ID" value="QJA83799.1"/>
    <property type="molecule type" value="Genomic_DNA"/>
</dbReference>
<dbReference type="Pfam" id="PF24175">
    <property type="entry name" value="SU10_adaptor"/>
    <property type="match status" value="1"/>
</dbReference>
<accession>A0A6M3J7D2</accession>
<organism evidence="1">
    <name type="scientific">viral metagenome</name>
    <dbReference type="NCBI Taxonomy" id="1070528"/>
    <lineage>
        <taxon>unclassified sequences</taxon>
        <taxon>metagenomes</taxon>
        <taxon>organismal metagenomes</taxon>
    </lineage>
</organism>
<proteinExistence type="predicted"/>
<dbReference type="AlphaFoldDB" id="A0A6M3J7D2"/>